<evidence type="ECO:0000256" key="7">
    <source>
        <dbReference type="ARBA" id="ARBA00023180"/>
    </source>
</evidence>
<dbReference type="InParanoid" id="A0A1Y2E0I9"/>
<evidence type="ECO:0000313" key="11">
    <source>
        <dbReference type="EMBL" id="ORY64385.1"/>
    </source>
</evidence>
<dbReference type="Proteomes" id="UP000193689">
    <property type="component" value="Unassembled WGS sequence"/>
</dbReference>
<reference evidence="11 12" key="1">
    <citation type="submission" date="2016-07" db="EMBL/GenBank/DDBJ databases">
        <title>Pervasive Adenine N6-methylation of Active Genes in Fungi.</title>
        <authorList>
            <consortium name="DOE Joint Genome Institute"/>
            <person name="Mondo S.J."/>
            <person name="Dannebaum R.O."/>
            <person name="Kuo R.C."/>
            <person name="Labutti K."/>
            <person name="Haridas S."/>
            <person name="Kuo A."/>
            <person name="Salamov A."/>
            <person name="Ahrendt S.R."/>
            <person name="Lipzen A."/>
            <person name="Sullivan W."/>
            <person name="Andreopoulos W.B."/>
            <person name="Clum A."/>
            <person name="Lindquist E."/>
            <person name="Daum C."/>
            <person name="Ramamoorthy G.K."/>
            <person name="Gryganskyi A."/>
            <person name="Culley D."/>
            <person name="Magnuson J.K."/>
            <person name="James T.Y."/>
            <person name="O'Malley M.A."/>
            <person name="Stajich J.E."/>
            <person name="Spatafora J.W."/>
            <person name="Visel A."/>
            <person name="Grigoriev I.V."/>
        </authorList>
    </citation>
    <scope>NUCLEOTIDE SEQUENCE [LARGE SCALE GENOMIC DNA]</scope>
    <source>
        <strain evidence="11 12">CBS 129021</strain>
    </source>
</reference>
<accession>A0A1Y2E0I9</accession>
<evidence type="ECO:0000256" key="2">
    <source>
        <dbReference type="ARBA" id="ARBA00009967"/>
    </source>
</evidence>
<dbReference type="InterPro" id="IPR036188">
    <property type="entry name" value="FAD/NAD-bd_sf"/>
</dbReference>
<comment type="similarity">
    <text evidence="2">Belongs to the prenylcysteine oxidase family.</text>
</comment>
<dbReference type="Pfam" id="PF07156">
    <property type="entry name" value="Prenylcys_lyase"/>
    <property type="match status" value="1"/>
</dbReference>
<evidence type="ECO:0000259" key="10">
    <source>
        <dbReference type="Pfam" id="PF07156"/>
    </source>
</evidence>
<feature type="compositionally biased region" description="Basic and acidic residues" evidence="8">
    <location>
        <begin position="8"/>
        <end position="27"/>
    </location>
</feature>
<name>A0A1Y2E0I9_9PEZI</name>
<comment type="caution">
    <text evidence="11">The sequence shown here is derived from an EMBL/GenBank/DDBJ whole genome shotgun (WGS) entry which is preliminary data.</text>
</comment>
<dbReference type="PANTHER" id="PTHR15944:SF0">
    <property type="entry name" value="PRENYLCYSTEINE LYASE DOMAIN-CONTAINING PROTEIN"/>
    <property type="match status" value="1"/>
</dbReference>
<proteinExistence type="inferred from homology"/>
<keyword evidence="6" id="KW-0560">Oxidoreductase</keyword>
<dbReference type="OrthoDB" id="437369at2759"/>
<protein>
    <recommendedName>
        <fullName evidence="10">Prenylcysteine lyase domain-containing protein</fullName>
    </recommendedName>
</protein>
<dbReference type="GO" id="GO:0030327">
    <property type="term" value="P:prenylated protein catabolic process"/>
    <property type="evidence" value="ECO:0007669"/>
    <property type="project" value="TreeGrafter"/>
</dbReference>
<organism evidence="11 12">
    <name type="scientific">Pseudomassariella vexata</name>
    <dbReference type="NCBI Taxonomy" id="1141098"/>
    <lineage>
        <taxon>Eukaryota</taxon>
        <taxon>Fungi</taxon>
        <taxon>Dikarya</taxon>
        <taxon>Ascomycota</taxon>
        <taxon>Pezizomycotina</taxon>
        <taxon>Sordariomycetes</taxon>
        <taxon>Xylariomycetidae</taxon>
        <taxon>Amphisphaeriales</taxon>
        <taxon>Pseudomassariaceae</taxon>
        <taxon>Pseudomassariella</taxon>
    </lineage>
</organism>
<dbReference type="GO" id="GO:0030328">
    <property type="term" value="P:prenylcysteine catabolic process"/>
    <property type="evidence" value="ECO:0007669"/>
    <property type="project" value="InterPro"/>
</dbReference>
<dbReference type="GO" id="GO:0001735">
    <property type="term" value="F:prenylcysteine oxidase activity"/>
    <property type="evidence" value="ECO:0007669"/>
    <property type="project" value="InterPro"/>
</dbReference>
<dbReference type="Gene3D" id="3.50.50.60">
    <property type="entry name" value="FAD/NAD(P)-binding domain"/>
    <property type="match status" value="1"/>
</dbReference>
<keyword evidence="4" id="KW-0732">Signal</keyword>
<evidence type="ECO:0000313" key="12">
    <source>
        <dbReference type="Proteomes" id="UP000193689"/>
    </source>
</evidence>
<evidence type="ECO:0000256" key="5">
    <source>
        <dbReference type="ARBA" id="ARBA00022827"/>
    </source>
</evidence>
<dbReference type="Pfam" id="PF13450">
    <property type="entry name" value="NAD_binding_8"/>
    <property type="match status" value="1"/>
</dbReference>
<evidence type="ECO:0000256" key="9">
    <source>
        <dbReference type="SAM" id="Phobius"/>
    </source>
</evidence>
<keyword evidence="5" id="KW-0274">FAD</keyword>
<evidence type="ECO:0000256" key="6">
    <source>
        <dbReference type="ARBA" id="ARBA00023002"/>
    </source>
</evidence>
<evidence type="ECO:0000256" key="8">
    <source>
        <dbReference type="SAM" id="MobiDB-lite"/>
    </source>
</evidence>
<keyword evidence="3" id="KW-0285">Flavoprotein</keyword>
<dbReference type="SUPFAM" id="SSF51905">
    <property type="entry name" value="FAD/NAD(P)-binding domain"/>
    <property type="match status" value="1"/>
</dbReference>
<keyword evidence="7" id="KW-0325">Glycoprotein</keyword>
<keyword evidence="12" id="KW-1185">Reference proteome</keyword>
<evidence type="ECO:0000256" key="4">
    <source>
        <dbReference type="ARBA" id="ARBA00022729"/>
    </source>
</evidence>
<dbReference type="PANTHER" id="PTHR15944">
    <property type="entry name" value="FARNESYLCYSTEINE LYASE"/>
    <property type="match status" value="1"/>
</dbReference>
<sequence length="617" mass="68348">MPRRGRRDRSQRQRNREMLAGLSDREQSPPPAYTTKESAPPPYAKRQPHEGTPLLASTAASSYSHASSSHTQASFGQGATGYPKQSLQSGLSTRGLIGDVCALALACLALVVVVQGLIYSVSTYNPTPAAPVPTYSVAIIGAGPAGVSAAYHLRAFEVSEKFKLNITVLESAPSIGGRLALIDSRGERAIPYDDPAQDPISAEDIAGPALMWDNPLFTKASEKFPWDKVDFDELPSSEVGYYDGKHLVSRSTRPYDKTPTWSWAWFHQVFQYGASVWKTQEIVREVDLRQKLRGLPTIRTVHELLSSLGIDRKAHESSTETLHNHDISQLYRDEVVAPRVQRVLGQRLDDITGLALSMALAKEDRVNSHTGGDFLETLERILRRADATVLTSSTVTGIKYEELNEKSAWLVESVHGTSNLTQYGAFDHVILAAPGAEKNALHRYDTNAFELPGHRSVHVEFFISSTRIDPLAFGESDALHDQILFIQKLDQIGLFQGVHEIAYVREIVRRHDGVDIVEHLYRCVSDHYVTDLLLHSLPFAKDGASSEEKAQGITWTYQTRIESAYPLLYPKTSFPPFRLSEDGLWATSAMYAVGSTVDFSWLAGKTVAEQMISTLRK</sequence>
<dbReference type="EMBL" id="MCFJ01000007">
    <property type="protein sequence ID" value="ORY64385.1"/>
    <property type="molecule type" value="Genomic_DNA"/>
</dbReference>
<dbReference type="RefSeq" id="XP_040715799.1">
    <property type="nucleotide sequence ID" value="XM_040863901.1"/>
</dbReference>
<keyword evidence="9" id="KW-1133">Transmembrane helix</keyword>
<keyword evidence="9" id="KW-0472">Membrane</keyword>
<dbReference type="InterPro" id="IPR017046">
    <property type="entry name" value="Prenylcysteine_Oxase1"/>
</dbReference>
<feature type="transmembrane region" description="Helical" evidence="9">
    <location>
        <begin position="96"/>
        <end position="120"/>
    </location>
</feature>
<dbReference type="AlphaFoldDB" id="A0A1Y2E0I9"/>
<feature type="compositionally biased region" description="Low complexity" evidence="8">
    <location>
        <begin position="56"/>
        <end position="74"/>
    </location>
</feature>
<feature type="region of interest" description="Disordered" evidence="8">
    <location>
        <begin position="1"/>
        <end position="84"/>
    </location>
</feature>
<gene>
    <name evidence="11" type="ORF">BCR38DRAFT_485542</name>
</gene>
<keyword evidence="9" id="KW-0812">Transmembrane</keyword>
<dbReference type="InterPro" id="IPR010795">
    <property type="entry name" value="Prenylcys_lyase"/>
</dbReference>
<evidence type="ECO:0000256" key="1">
    <source>
        <dbReference type="ARBA" id="ARBA00001974"/>
    </source>
</evidence>
<dbReference type="GeneID" id="63780113"/>
<feature type="domain" description="Prenylcysteine lyase" evidence="10">
    <location>
        <begin position="262"/>
        <end position="612"/>
    </location>
</feature>
<evidence type="ECO:0000256" key="3">
    <source>
        <dbReference type="ARBA" id="ARBA00022630"/>
    </source>
</evidence>
<comment type="cofactor">
    <cofactor evidence="1">
        <name>FAD</name>
        <dbReference type="ChEBI" id="CHEBI:57692"/>
    </cofactor>
</comment>